<organism evidence="7 8">
    <name type="scientific">Scophthalmus maximus</name>
    <name type="common">Turbot</name>
    <name type="synonym">Psetta maxima</name>
    <dbReference type="NCBI Taxonomy" id="52904"/>
    <lineage>
        <taxon>Eukaryota</taxon>
        <taxon>Metazoa</taxon>
        <taxon>Chordata</taxon>
        <taxon>Craniata</taxon>
        <taxon>Vertebrata</taxon>
        <taxon>Euteleostomi</taxon>
        <taxon>Actinopterygii</taxon>
        <taxon>Neopterygii</taxon>
        <taxon>Teleostei</taxon>
        <taxon>Neoteleostei</taxon>
        <taxon>Acanthomorphata</taxon>
        <taxon>Carangaria</taxon>
        <taxon>Pleuronectiformes</taxon>
        <taxon>Pleuronectoidei</taxon>
        <taxon>Scophthalmidae</taxon>
        <taxon>Scophthalmus</taxon>
    </lineage>
</organism>
<dbReference type="GeneTree" id="ENSGT00940000180684"/>
<dbReference type="InterPro" id="IPR050392">
    <property type="entry name" value="Collagen/C1q_domain"/>
</dbReference>
<dbReference type="SUPFAM" id="SSF49842">
    <property type="entry name" value="TNF-like"/>
    <property type="match status" value="1"/>
</dbReference>
<feature type="compositionally biased region" description="Low complexity" evidence="4">
    <location>
        <begin position="39"/>
        <end position="48"/>
    </location>
</feature>
<dbReference type="InterPro" id="IPR008983">
    <property type="entry name" value="Tumour_necrosis_fac-like_dom"/>
</dbReference>
<dbReference type="PANTHER" id="PTHR15427">
    <property type="entry name" value="EMILIN ELASTIN MICROFIBRIL INTERFACE-LOCATED PROTEIN ELASTIN MICROFIBRIL INTERFACER"/>
    <property type="match status" value="1"/>
</dbReference>
<reference evidence="7" key="2">
    <citation type="submission" date="2025-08" db="UniProtKB">
        <authorList>
            <consortium name="Ensembl"/>
        </authorList>
    </citation>
    <scope>IDENTIFICATION</scope>
</reference>
<reference evidence="7" key="1">
    <citation type="submission" date="2023-05" db="EMBL/GenBank/DDBJ databases">
        <title>High-quality long-read genome of Scophthalmus maximus.</title>
        <authorList>
            <person name="Lien S."/>
            <person name="Martinez P."/>
        </authorList>
    </citation>
    <scope>NUCLEOTIDE SEQUENCE [LARGE SCALE GENOMIC DNA]</scope>
</reference>
<feature type="domain" description="C1q" evidence="6">
    <location>
        <begin position="107"/>
        <end position="239"/>
    </location>
</feature>
<feature type="chain" id="PRO_5034894074" description="C1q domain-containing protein" evidence="5">
    <location>
        <begin position="31"/>
        <end position="240"/>
    </location>
</feature>
<dbReference type="Gene3D" id="2.60.120.40">
    <property type="match status" value="1"/>
</dbReference>
<dbReference type="InterPro" id="IPR001073">
    <property type="entry name" value="C1q_dom"/>
</dbReference>
<dbReference type="SMART" id="SM00110">
    <property type="entry name" value="C1Q"/>
    <property type="match status" value="1"/>
</dbReference>
<protein>
    <recommendedName>
        <fullName evidence="6">C1q domain-containing protein</fullName>
    </recommendedName>
</protein>
<evidence type="ECO:0000313" key="8">
    <source>
        <dbReference type="Proteomes" id="UP000694558"/>
    </source>
</evidence>
<accession>A0A8D3CLJ2</accession>
<name>A0A8D3CLJ2_SCOMX</name>
<feature type="signal peptide" evidence="5">
    <location>
        <begin position="1"/>
        <end position="30"/>
    </location>
</feature>
<evidence type="ECO:0000256" key="5">
    <source>
        <dbReference type="SAM" id="SignalP"/>
    </source>
</evidence>
<evidence type="ECO:0000256" key="4">
    <source>
        <dbReference type="SAM" id="MobiDB-lite"/>
    </source>
</evidence>
<dbReference type="Pfam" id="PF00386">
    <property type="entry name" value="C1q"/>
    <property type="match status" value="1"/>
</dbReference>
<dbReference type="AlphaFoldDB" id="A0A8D3CLJ2"/>
<evidence type="ECO:0000313" key="7">
    <source>
        <dbReference type="Ensembl" id="ENSSMAP00000048150.1"/>
    </source>
</evidence>
<evidence type="ECO:0000256" key="2">
    <source>
        <dbReference type="ARBA" id="ARBA00022525"/>
    </source>
</evidence>
<keyword evidence="5" id="KW-0732">Signal</keyword>
<evidence type="ECO:0000256" key="3">
    <source>
        <dbReference type="ARBA" id="ARBA00022530"/>
    </source>
</evidence>
<evidence type="ECO:0000259" key="6">
    <source>
        <dbReference type="SMART" id="SM00110"/>
    </source>
</evidence>
<evidence type="ECO:0000256" key="1">
    <source>
        <dbReference type="ARBA" id="ARBA00004498"/>
    </source>
</evidence>
<feature type="region of interest" description="Disordered" evidence="4">
    <location>
        <begin position="39"/>
        <end position="93"/>
    </location>
</feature>
<proteinExistence type="predicted"/>
<gene>
    <name evidence="7" type="primary">LOC118308788</name>
</gene>
<keyword evidence="3" id="KW-0272">Extracellular matrix</keyword>
<dbReference type="PANTHER" id="PTHR15427:SF43">
    <property type="entry name" value="COMPLEMENT COMPONENT 1, Q SUBCOMPONENT, B CHAIN PRECURSOR"/>
    <property type="match status" value="1"/>
</dbReference>
<dbReference type="PRINTS" id="PR00007">
    <property type="entry name" value="COMPLEMNTC1Q"/>
</dbReference>
<keyword evidence="2" id="KW-0964">Secreted</keyword>
<comment type="subcellular location">
    <subcellularLocation>
        <location evidence="1">Secreted</location>
        <location evidence="1">Extracellular space</location>
        <location evidence="1">Extracellular matrix</location>
    </subcellularLocation>
</comment>
<dbReference type="Ensembl" id="ENSSMAT00000074263.1">
    <property type="protein sequence ID" value="ENSSMAP00000048150.1"/>
    <property type="gene ID" value="ENSSMAG00000003102.2"/>
</dbReference>
<dbReference type="Proteomes" id="UP000694558">
    <property type="component" value="Chromosome 6"/>
</dbReference>
<sequence>FFIIWAKFGAGYVCGTAALLLLVHVAPVATQTCGGIPGIPGSHGPNGSDGAKGEKGDAGESGQPVRGQKGGAGLRGPPGRPGMKGDVGLPGANGVPGKLGEKGRPFLSSGQVNPFFSRKRLIPQIPEVDTNIEFNRSVLPRVGEEQSESDFGLFRALPRVARLLTVSPRPLQVCLKLLKGADVHMTLCDISDGFLVTSGSAVLELEVGDTVALQATRYNSLTSQSSTSHTFTGFLVFSTA</sequence>